<dbReference type="InterPro" id="IPR006059">
    <property type="entry name" value="SBP"/>
</dbReference>
<evidence type="ECO:0000313" key="4">
    <source>
        <dbReference type="EMBL" id="TAW25071.1"/>
    </source>
</evidence>
<dbReference type="Proteomes" id="UP000292036">
    <property type="component" value="Unassembled WGS sequence"/>
</dbReference>
<evidence type="ECO:0000256" key="2">
    <source>
        <dbReference type="ARBA" id="ARBA00008520"/>
    </source>
</evidence>
<dbReference type="Gene3D" id="3.40.190.10">
    <property type="entry name" value="Periplasmic binding protein-like II"/>
    <property type="match status" value="2"/>
</dbReference>
<dbReference type="GO" id="GO:0042597">
    <property type="term" value="C:periplasmic space"/>
    <property type="evidence" value="ECO:0007669"/>
    <property type="project" value="UniProtKB-SubCell"/>
</dbReference>
<dbReference type="PANTHER" id="PTHR43649">
    <property type="entry name" value="ARABINOSE-BINDING PROTEIN-RELATED"/>
    <property type="match status" value="1"/>
</dbReference>
<comment type="subcellular location">
    <subcellularLocation>
        <location evidence="1">Periplasm</location>
    </subcellularLocation>
</comment>
<organism evidence="4 5">
    <name type="scientific">Rhizobium leguminosarum</name>
    <dbReference type="NCBI Taxonomy" id="384"/>
    <lineage>
        <taxon>Bacteria</taxon>
        <taxon>Pseudomonadati</taxon>
        <taxon>Pseudomonadota</taxon>
        <taxon>Alphaproteobacteria</taxon>
        <taxon>Hyphomicrobiales</taxon>
        <taxon>Rhizobiaceae</taxon>
        <taxon>Rhizobium/Agrobacterium group</taxon>
        <taxon>Rhizobium</taxon>
    </lineage>
</organism>
<dbReference type="SUPFAM" id="SSF53850">
    <property type="entry name" value="Periplasmic binding protein-like II"/>
    <property type="match status" value="1"/>
</dbReference>
<comment type="caution">
    <text evidence="4">The sequence shown here is derived from an EMBL/GenBank/DDBJ whole genome shotgun (WGS) entry which is preliminary data.</text>
</comment>
<sequence length="450" mass="47621">MFSTPKPASVSSRHLGGSLSGHHLKREVQMKFKTLIAAVALSAVAGQAFADTTVRMLHIETNPNVLKIWDEAKTDFEAANPGVKIEFQGMETSAFKARLTTLLQAESKPDIIYSWGGGLVDSRVKAGVLEDVTAQIDPGVAKGLIPAGMSAFTRDGKIYGLPYLTSEVGILVNKELLAKAGVTVESLSTWPGFLDGVKKLKGAGIVPLAIGGQDKWQLGALYGALALKTGGEKALKTAMAGEGGGFTADPFVQAGERLKELAALKPFQNGYLSAKAQTSGSLFSDGKAAMLMYGTWYFRLNPTLAHDKVGLPIEKMDFIGVPDVPGRAGTDKEAIGQLNGWLFTKGAPKEAVKFVEFFLGAKYQSELAEGGFIIPVSIDARTKVSNPLMKRAAEKIANLGFLQLPYDTQLGPNAGATANDVAVGIVAGQYNSAQAAQQLEAARKTDQSSQ</sequence>
<dbReference type="PANTHER" id="PTHR43649:SF14">
    <property type="entry name" value="BLR3389 PROTEIN"/>
    <property type="match status" value="1"/>
</dbReference>
<dbReference type="InterPro" id="IPR050490">
    <property type="entry name" value="Bact_solute-bd_prot1"/>
</dbReference>
<keyword evidence="4" id="KW-0614">Plasmid</keyword>
<gene>
    <name evidence="4" type="ORF">ELI19_26710</name>
</gene>
<comment type="similarity">
    <text evidence="2">Belongs to the bacterial solute-binding protein 1 family.</text>
</comment>
<evidence type="ECO:0000256" key="1">
    <source>
        <dbReference type="ARBA" id="ARBA00004418"/>
    </source>
</evidence>
<evidence type="ECO:0000256" key="3">
    <source>
        <dbReference type="ARBA" id="ARBA00022764"/>
    </source>
</evidence>
<evidence type="ECO:0000313" key="5">
    <source>
        <dbReference type="Proteomes" id="UP000292036"/>
    </source>
</evidence>
<geneLocation type="plasmid" evidence="4">
    <name>pSM151B_Rh01</name>
</geneLocation>
<keyword evidence="3" id="KW-0574">Periplasm</keyword>
<accession>A0ABD7PK59</accession>
<proteinExistence type="inferred from homology"/>
<dbReference type="AlphaFoldDB" id="A0ABD7PK59"/>
<dbReference type="EMBL" id="SIPS01000002">
    <property type="protein sequence ID" value="TAW25071.1"/>
    <property type="molecule type" value="Genomic_DNA"/>
</dbReference>
<protein>
    <submittedName>
        <fullName evidence="4">Extracellular solute-binding protein</fullName>
    </submittedName>
</protein>
<reference evidence="4 5" key="1">
    <citation type="submission" date="2019-02" db="EMBL/GenBank/DDBJ databases">
        <title>The genomic architecture of introgression among sibling species of bacteria.</title>
        <authorList>
            <person name="Cavassim M.I.A."/>
            <person name="Moeskjaer S."/>
            <person name="Moslemi C."/>
            <person name="Fields B."/>
            <person name="Bachmann A."/>
            <person name="Vilhjalmsson B."/>
            <person name="Schierup M.H."/>
            <person name="Young J.P.W."/>
            <person name="Andersen S.U."/>
        </authorList>
    </citation>
    <scope>NUCLEOTIDE SEQUENCE [LARGE SCALE GENOMIC DNA]</scope>
    <source>
        <strain evidence="4 5">SM151B</strain>
        <plasmid evidence="4">pSM151B_Rh01</plasmid>
    </source>
</reference>
<name>A0ABD7PK59_RHILE</name>
<dbReference type="Pfam" id="PF01547">
    <property type="entry name" value="SBP_bac_1"/>
    <property type="match status" value="1"/>
</dbReference>